<dbReference type="InterPro" id="IPR027939">
    <property type="entry name" value="NMT1/THI5"/>
</dbReference>
<reference evidence="2" key="1">
    <citation type="submission" date="2021-02" db="EMBL/GenBank/DDBJ databases">
        <title>Abyssanaerobacter marinus gen.nov., sp., nov, anaerobic bacterium isolated from the Onnuri vent field of Indian Ocean and suggestion of Mogibacteriaceae fam. nov., and proposal of reclassification of ambiguous this family's genus member.</title>
        <authorList>
            <person name="Kim Y.J."/>
            <person name="Yang J.-A."/>
        </authorList>
    </citation>
    <scope>NUCLEOTIDE SEQUENCE</scope>
    <source>
        <strain evidence="2">DSM 2634</strain>
    </source>
</reference>
<sequence length="306" mass="33849">MKRYGIIILVALVIMVSCLVTGCGSTETKNEEMSLKIGLMPAVDSAPILLAEKNGYFKNLGLDVELQIFNNAQDRQSALQTQTIDGAITDLIAVAVNVDGGFDIKATTMTNGVFPVLSKEGAENKREIKVGMMEVSVTNFLIDEWLGDKVTIEKVYINDIPARLAAIGSGQLDMGLFPEPMASMGELNGLKKNTYQTEGEVCPDVMVFTGKALNEKEEAVKLFHEAYNRAVDELNKNPQAARDILMEKIPNLKPEIKDKIILPEYTEVSLPDDPYIDRIIQWTSEVMKKDLKVSASDLVERKFAEQ</sequence>
<dbReference type="InterPro" id="IPR015168">
    <property type="entry name" value="SsuA/THI5"/>
</dbReference>
<organism evidence="2 3">
    <name type="scientific">Clostridium aminobutyricum</name>
    <dbReference type="NCBI Taxonomy" id="33953"/>
    <lineage>
        <taxon>Bacteria</taxon>
        <taxon>Bacillati</taxon>
        <taxon>Bacillota</taxon>
        <taxon>Clostridia</taxon>
        <taxon>Eubacteriales</taxon>
        <taxon>Clostridiaceae</taxon>
        <taxon>Clostridium</taxon>
    </lineage>
</organism>
<dbReference type="Proteomes" id="UP000664545">
    <property type="component" value="Unassembled WGS sequence"/>
</dbReference>
<dbReference type="GO" id="GO:0009228">
    <property type="term" value="P:thiamine biosynthetic process"/>
    <property type="evidence" value="ECO:0007669"/>
    <property type="project" value="InterPro"/>
</dbReference>
<gene>
    <name evidence="2" type="ORF">JYB65_09215</name>
</gene>
<dbReference type="PROSITE" id="PS51257">
    <property type="entry name" value="PROKAR_LIPOPROTEIN"/>
    <property type="match status" value="1"/>
</dbReference>
<evidence type="ECO:0000313" key="3">
    <source>
        <dbReference type="Proteomes" id="UP000664545"/>
    </source>
</evidence>
<dbReference type="PANTHER" id="PTHR31528">
    <property type="entry name" value="4-AMINO-5-HYDROXYMETHYL-2-METHYLPYRIMIDINE PHOSPHATE SYNTHASE THI11-RELATED"/>
    <property type="match status" value="1"/>
</dbReference>
<dbReference type="EMBL" id="JAFJZZ010000003">
    <property type="protein sequence ID" value="MBN7773540.1"/>
    <property type="molecule type" value="Genomic_DNA"/>
</dbReference>
<dbReference type="AlphaFoldDB" id="A0A939D9F9"/>
<accession>A0A939D9F9</accession>
<dbReference type="SUPFAM" id="SSF53850">
    <property type="entry name" value="Periplasmic binding protein-like II"/>
    <property type="match status" value="1"/>
</dbReference>
<feature type="domain" description="SsuA/THI5-like" evidence="1">
    <location>
        <begin position="44"/>
        <end position="241"/>
    </location>
</feature>
<dbReference type="Gene3D" id="3.40.190.10">
    <property type="entry name" value="Periplasmic binding protein-like II"/>
    <property type="match status" value="2"/>
</dbReference>
<name>A0A939D9F9_CLOAM</name>
<comment type="caution">
    <text evidence="2">The sequence shown here is derived from an EMBL/GenBank/DDBJ whole genome shotgun (WGS) entry which is preliminary data.</text>
</comment>
<dbReference type="PANTHER" id="PTHR31528:SF3">
    <property type="entry name" value="THIAMINE BIOSYNTHESIS PROTEIN HI_0357-RELATED"/>
    <property type="match status" value="1"/>
</dbReference>
<protein>
    <submittedName>
        <fullName evidence="2">ABC transporter substrate-binding protein</fullName>
    </submittedName>
</protein>
<evidence type="ECO:0000313" key="2">
    <source>
        <dbReference type="EMBL" id="MBN7773540.1"/>
    </source>
</evidence>
<proteinExistence type="predicted"/>
<dbReference type="RefSeq" id="WP_206582372.1">
    <property type="nucleotide sequence ID" value="NZ_JAFJZZ010000003.1"/>
</dbReference>
<keyword evidence="3" id="KW-1185">Reference proteome</keyword>
<dbReference type="Pfam" id="PF09084">
    <property type="entry name" value="NMT1"/>
    <property type="match status" value="1"/>
</dbReference>
<evidence type="ECO:0000259" key="1">
    <source>
        <dbReference type="Pfam" id="PF09084"/>
    </source>
</evidence>